<proteinExistence type="predicted"/>
<dbReference type="InterPro" id="IPR036397">
    <property type="entry name" value="RNaseH_sf"/>
</dbReference>
<accession>A0A8A3PPZ3</accession>
<dbReference type="GO" id="GO:0003676">
    <property type="term" value="F:nucleic acid binding"/>
    <property type="evidence" value="ECO:0007669"/>
    <property type="project" value="InterPro"/>
</dbReference>
<evidence type="ECO:0000313" key="2">
    <source>
        <dbReference type="EMBL" id="QSZ37587.1"/>
    </source>
</evidence>
<evidence type="ECO:0000313" key="3">
    <source>
        <dbReference type="Proteomes" id="UP000672032"/>
    </source>
</evidence>
<dbReference type="PANTHER" id="PTHR28083:SF1">
    <property type="entry name" value="GOOD FOR FULL DBP5 ACTIVITY PROTEIN 2"/>
    <property type="match status" value="1"/>
</dbReference>
<reference evidence="2" key="1">
    <citation type="submission" date="2020-10" db="EMBL/GenBank/DDBJ databases">
        <title>Genome Sequence of Monilinia vaccinii-corymbosi Sheds Light on Mummy Berry Disease Infection of Blueberry and Mating Type.</title>
        <authorList>
            <person name="Yow A.G."/>
            <person name="Zhang Y."/>
            <person name="Bansal K."/>
            <person name="Eacker S.M."/>
            <person name="Sullivan S."/>
            <person name="Liachko I."/>
            <person name="Cubeta M.A."/>
            <person name="Rollins J.A."/>
            <person name="Ashrafi H."/>
        </authorList>
    </citation>
    <scope>NUCLEOTIDE SEQUENCE</scope>
    <source>
        <strain evidence="2">RL-1</strain>
    </source>
</reference>
<dbReference type="SUPFAM" id="SSF53098">
    <property type="entry name" value="Ribonuclease H-like"/>
    <property type="match status" value="1"/>
</dbReference>
<dbReference type="InterPro" id="IPR013520">
    <property type="entry name" value="Ribonucl_H"/>
</dbReference>
<dbReference type="PANTHER" id="PTHR28083">
    <property type="entry name" value="GOOD FOR FULL DBP5 ACTIVITY PROTEIN 2"/>
    <property type="match status" value="1"/>
</dbReference>
<name>A0A8A3PPZ3_9HELO</name>
<evidence type="ECO:0000259" key="1">
    <source>
        <dbReference type="SMART" id="SM00479"/>
    </source>
</evidence>
<keyword evidence="3" id="KW-1185">Reference proteome</keyword>
<dbReference type="GO" id="GO:0005634">
    <property type="term" value="C:nucleus"/>
    <property type="evidence" value="ECO:0007669"/>
    <property type="project" value="TreeGrafter"/>
</dbReference>
<gene>
    <name evidence="2" type="ORF">DSL72_008685</name>
</gene>
<dbReference type="Pfam" id="PF21762">
    <property type="entry name" value="DEDDh_C"/>
    <property type="match status" value="1"/>
</dbReference>
<organism evidence="2 3">
    <name type="scientific">Monilinia vaccinii-corymbosi</name>
    <dbReference type="NCBI Taxonomy" id="61207"/>
    <lineage>
        <taxon>Eukaryota</taxon>
        <taxon>Fungi</taxon>
        <taxon>Dikarya</taxon>
        <taxon>Ascomycota</taxon>
        <taxon>Pezizomycotina</taxon>
        <taxon>Leotiomycetes</taxon>
        <taxon>Helotiales</taxon>
        <taxon>Sclerotiniaceae</taxon>
        <taxon>Monilinia</taxon>
    </lineage>
</organism>
<dbReference type="EMBL" id="CP063413">
    <property type="protein sequence ID" value="QSZ37587.1"/>
    <property type="molecule type" value="Genomic_DNA"/>
</dbReference>
<dbReference type="InterPro" id="IPR040151">
    <property type="entry name" value="Gfd2/YDR514C-like"/>
</dbReference>
<dbReference type="Proteomes" id="UP000672032">
    <property type="component" value="Chromosome 9"/>
</dbReference>
<dbReference type="InterPro" id="IPR012337">
    <property type="entry name" value="RNaseH-like_sf"/>
</dbReference>
<dbReference type="OrthoDB" id="5953249at2759"/>
<feature type="domain" description="Exonuclease" evidence="1">
    <location>
        <begin position="138"/>
        <end position="335"/>
    </location>
</feature>
<dbReference type="AlphaFoldDB" id="A0A8A3PPZ3"/>
<protein>
    <recommendedName>
        <fullName evidence="1">Exonuclease domain-containing protein</fullName>
    </recommendedName>
</protein>
<sequence length="379" mass="42972">MSRPIFTFAGLSNCFKNCKTASDKVEAIALYGKLRKSVEHKIIPAYWGEDDQHQFTVELFLDVGPSWMDVLYLGGTSCGTSETETHERCCASLIERVWTMTRADECGLAWDVGSSSRRLSSTSTDEGSMPALPIKPYVFIAIDLEATTEPWENYRSGTKYPQGTPTQIGISILRATGESADLFAKDPRSSVGTEFRHIQVKEFTRYRTRVGKLKHKDAGFLYGKTDFIALEKVNEQILKLIANESKHGEVILVGHAIQNDQKFLEQANIRAFHDFFPGALDTQALHLDAAHRKCRSLQNLVWSYDETLGAGWHNAGNDAMWTLWIFAKKLRHMLMVSDSGEEMVLDYSRFPTKVLSKLERWNIIHAAQLVQLQAQEWHY</sequence>
<dbReference type="InterPro" id="IPR048519">
    <property type="entry name" value="Gfd2/YDR514C-like_C"/>
</dbReference>
<dbReference type="SMART" id="SM00479">
    <property type="entry name" value="EXOIII"/>
    <property type="match status" value="1"/>
</dbReference>
<dbReference type="Gene3D" id="3.30.420.10">
    <property type="entry name" value="Ribonuclease H-like superfamily/Ribonuclease H"/>
    <property type="match status" value="1"/>
</dbReference>